<name>A0A0F9GUA1_9ZZZZ</name>
<organism evidence="1">
    <name type="scientific">marine sediment metagenome</name>
    <dbReference type="NCBI Taxonomy" id="412755"/>
    <lineage>
        <taxon>unclassified sequences</taxon>
        <taxon>metagenomes</taxon>
        <taxon>ecological metagenomes</taxon>
    </lineage>
</organism>
<sequence>GEGLAVGEILRPAVELCGQLGPPLGQDVRMGRQIVQLLRVLVPPE</sequence>
<evidence type="ECO:0000313" key="1">
    <source>
        <dbReference type="EMBL" id="KKM02334.1"/>
    </source>
</evidence>
<feature type="non-terminal residue" evidence="1">
    <location>
        <position position="1"/>
    </location>
</feature>
<dbReference type="AlphaFoldDB" id="A0A0F9GUA1"/>
<gene>
    <name evidence="1" type="ORF">LCGC14_1785460</name>
</gene>
<reference evidence="1" key="1">
    <citation type="journal article" date="2015" name="Nature">
        <title>Complex archaea that bridge the gap between prokaryotes and eukaryotes.</title>
        <authorList>
            <person name="Spang A."/>
            <person name="Saw J.H."/>
            <person name="Jorgensen S.L."/>
            <person name="Zaremba-Niedzwiedzka K."/>
            <person name="Martijn J."/>
            <person name="Lind A.E."/>
            <person name="van Eijk R."/>
            <person name="Schleper C."/>
            <person name="Guy L."/>
            <person name="Ettema T.J."/>
        </authorList>
    </citation>
    <scope>NUCLEOTIDE SEQUENCE</scope>
</reference>
<accession>A0A0F9GUA1</accession>
<protein>
    <submittedName>
        <fullName evidence="1">Uncharacterized protein</fullName>
    </submittedName>
</protein>
<comment type="caution">
    <text evidence="1">The sequence shown here is derived from an EMBL/GenBank/DDBJ whole genome shotgun (WGS) entry which is preliminary data.</text>
</comment>
<proteinExistence type="predicted"/>
<dbReference type="EMBL" id="LAZR01016963">
    <property type="protein sequence ID" value="KKM02334.1"/>
    <property type="molecule type" value="Genomic_DNA"/>
</dbReference>